<dbReference type="WBParaSite" id="ACRNAN_scaffold171.g14037.t1">
    <property type="protein sequence ID" value="ACRNAN_scaffold171.g14037.t1"/>
    <property type="gene ID" value="ACRNAN_scaffold171.g14037"/>
</dbReference>
<sequence length="1289" mass="150202">MQIKQRKRKYKRPPKSSSRKNLYNELIKSGIERFQTLQRTDICEMDLHKIIEWLELSEVPTVNTALYDHVLKLLYSKSFHPNQYTQKELAMLLSLGGVEYNTAAVPPTLQQRKEYVSEFLEVLKEKGAKLGIDLWNTKYLADFENGLKIDVLQILEDLSQKNLEPNIQTYELITKIYASKGKFYEITEVIEHMKDLKILVTPKILENFVYASTLVGGSEAIKGNLKKFLSSNELGPLDQSRLYLAMARAYSKQGELEDIIKLISARASLIHSIKEKPRESREKKAVDEVDNAKLLEICYNLMNRQEKDVIKAIKPFMKKFDNGYYFYIYRKQIDMKAVEYYEKKRDFETSIQLLSLIGTYPPGLFMIAGLVSKDLTNNKINIDDIIKYSEILRENIDYKWPLAFFINEFHKYRLDQPLDKQKRSNQKFNRLIRTFFASDEYKEISQNGNRRILEEIHMWLQERSFKTKNADQNKLLDTIDAYTPLEEIALAQTRRRFIALPKRRVEIFSPENTVPPEPEVILNKLPELLALKALKEKLKETTILAQKHEEKEKQNTPVVLKNETTSDMLAKLGIEKAINEKSKRQMSQISKKQQFKEKSAQKVQERGVLFENPAIYDNIRTQEKSARALNDKQLNIHPQNLDHKNKGQQQGMPQKSTEEDPTELKLLVQEANRLKAMYREDPKSVDPLSIAQIYAFILEERAKKQPPFPFAIYLGIKDFFSLNLDQHQRDSIKTDFPKWMEIAVENAVKNEQYGLMERLMKIRSKHGVQVSPKTMLLYAQNVQKRVPEEQEKIALVEKEKIILEEKVSLQKQVKRVQQIAQAPKSKTLKSRGVLVRKYAKKSLKSPTTPQKVPISKKFIVEEPDFSEPSADESIEKLAQIDLRKEGNVQERVPKRRPSARKLNAQEVKLKQKLESITQTPILQEIRVSQQKPVSELPRKVLIDKLSDTPIEKVQEKSSLENFIEDLSKDKIFSGYKKEKEAQEEKQKLVSHWPPPQEEVDKSARLRKEKEEIYKLIENAQLDEAFVKIQPYVKESKNYHITMDLLSAAIKHDNTQLLSQLQTEYRTYPIANSSTFQISMAIALLENEKPSEANLILENKKLIFSRGIMAALTSREVHLNRPDVLHKMFLRFYKSEGTSPMMMLTMIHPIIRLYDTKQDLDGLISLKSDLQRLDCPIHTDVDLLFNMTIDRLKSKNNLTKEDPPNEPKELPETQNFQQDISTEPIFSRIQEKLKSQGRSNMSPNFDLNLNPKFYPYKILPPGVMENSYREARRPYSLMFQMSKDGKDEQF</sequence>
<accession>A0A914D2A4</accession>
<dbReference type="InterPro" id="IPR033490">
    <property type="entry name" value="LRP130"/>
</dbReference>
<feature type="region of interest" description="Disordered" evidence="1">
    <location>
        <begin position="1194"/>
        <end position="1220"/>
    </location>
</feature>
<dbReference type="GO" id="GO:0070129">
    <property type="term" value="P:regulation of mitochondrial translation"/>
    <property type="evidence" value="ECO:0007669"/>
    <property type="project" value="TreeGrafter"/>
</dbReference>
<dbReference type="InterPro" id="IPR011990">
    <property type="entry name" value="TPR-like_helical_dom_sf"/>
</dbReference>
<feature type="compositionally biased region" description="Basic and acidic residues" evidence="1">
    <location>
        <begin position="1194"/>
        <end position="1210"/>
    </location>
</feature>
<feature type="region of interest" description="Disordered" evidence="1">
    <location>
        <begin position="636"/>
        <end position="662"/>
    </location>
</feature>
<keyword evidence="2" id="KW-1185">Reference proteome</keyword>
<evidence type="ECO:0000313" key="2">
    <source>
        <dbReference type="Proteomes" id="UP000887540"/>
    </source>
</evidence>
<feature type="compositionally biased region" description="Polar residues" evidence="1">
    <location>
        <begin position="1211"/>
        <end position="1220"/>
    </location>
</feature>
<protein>
    <submittedName>
        <fullName evidence="3">Uncharacterized protein</fullName>
    </submittedName>
</protein>
<dbReference type="PANTHER" id="PTHR46669:SF1">
    <property type="entry name" value="LEUCINE-RICH PPR MOTIF-CONTAINING PROTEIN, MITOCHONDRIAL"/>
    <property type="match status" value="1"/>
</dbReference>
<reference evidence="3" key="1">
    <citation type="submission" date="2022-11" db="UniProtKB">
        <authorList>
            <consortium name="WormBaseParasite"/>
        </authorList>
    </citation>
    <scope>IDENTIFICATION</scope>
</reference>
<dbReference type="PANTHER" id="PTHR46669">
    <property type="entry name" value="LEUCINE-RICH PPR MOTIF-CONTAINING PROTEIN, MITOCHONDRIAL"/>
    <property type="match status" value="1"/>
</dbReference>
<organism evidence="2 3">
    <name type="scientific">Acrobeloides nanus</name>
    <dbReference type="NCBI Taxonomy" id="290746"/>
    <lineage>
        <taxon>Eukaryota</taxon>
        <taxon>Metazoa</taxon>
        <taxon>Ecdysozoa</taxon>
        <taxon>Nematoda</taxon>
        <taxon>Chromadorea</taxon>
        <taxon>Rhabditida</taxon>
        <taxon>Tylenchina</taxon>
        <taxon>Cephalobomorpha</taxon>
        <taxon>Cephaloboidea</taxon>
        <taxon>Cephalobidae</taxon>
        <taxon>Acrobeloides</taxon>
    </lineage>
</organism>
<dbReference type="Gene3D" id="1.25.40.10">
    <property type="entry name" value="Tetratricopeptide repeat domain"/>
    <property type="match status" value="1"/>
</dbReference>
<dbReference type="GO" id="GO:0005739">
    <property type="term" value="C:mitochondrion"/>
    <property type="evidence" value="ECO:0007669"/>
    <property type="project" value="TreeGrafter"/>
</dbReference>
<evidence type="ECO:0000313" key="3">
    <source>
        <dbReference type="WBParaSite" id="ACRNAN_scaffold171.g14037.t1"/>
    </source>
</evidence>
<dbReference type="Proteomes" id="UP000887540">
    <property type="component" value="Unplaced"/>
</dbReference>
<evidence type="ECO:0000256" key="1">
    <source>
        <dbReference type="SAM" id="MobiDB-lite"/>
    </source>
</evidence>
<dbReference type="GO" id="GO:0005634">
    <property type="term" value="C:nucleus"/>
    <property type="evidence" value="ECO:0007669"/>
    <property type="project" value="TreeGrafter"/>
</dbReference>
<name>A0A914D2A4_9BILA</name>
<dbReference type="GO" id="GO:0003730">
    <property type="term" value="F:mRNA 3'-UTR binding"/>
    <property type="evidence" value="ECO:0007669"/>
    <property type="project" value="TreeGrafter"/>
</dbReference>
<proteinExistence type="predicted"/>